<evidence type="ECO:0000313" key="2">
    <source>
        <dbReference type="EMBL" id="RDY26576.1"/>
    </source>
</evidence>
<dbReference type="GO" id="GO:0005737">
    <property type="term" value="C:cytoplasm"/>
    <property type="evidence" value="ECO:0007669"/>
    <property type="project" value="InterPro"/>
</dbReference>
<keyword evidence="3" id="KW-1185">Reference proteome</keyword>
<feature type="domain" description="Toxin SymE-like" evidence="1">
    <location>
        <begin position="4"/>
        <end position="57"/>
    </location>
</feature>
<comment type="caution">
    <text evidence="2">The sequence shown here is derived from an EMBL/GenBank/DDBJ whole genome shotgun (WGS) entry which is preliminary data.</text>
</comment>
<reference evidence="2 3" key="1">
    <citation type="journal article" date="2017" name="Genome Announc.">
        <title>Draft Genome Sequence of a Sporulating and Motile Strain of Lachnotalea glycerini Isolated from Water in Quebec City, Canada.</title>
        <authorList>
            <person name="Maheux A.F."/>
            <person name="Boudreau D.K."/>
            <person name="Berube E."/>
            <person name="Boissinot M."/>
            <person name="Raymond F."/>
            <person name="Brodeur S."/>
            <person name="Corbeil J."/>
            <person name="Isabel S."/>
            <person name="Omar R.F."/>
            <person name="Bergeron M.G."/>
        </authorList>
    </citation>
    <scope>NUCLEOTIDE SEQUENCE [LARGE SCALE GENOMIC DNA]</scope>
    <source>
        <strain evidence="2 3">CCRI-19302</strain>
    </source>
</reference>
<dbReference type="GO" id="GO:0016070">
    <property type="term" value="P:RNA metabolic process"/>
    <property type="evidence" value="ECO:0007669"/>
    <property type="project" value="InterPro"/>
</dbReference>
<sequence>MEKRKIKVYKTFNNDYKNRIYSEIPEIKLKGQWLLNHGFTTGSTIVLYCSENQIIIKKET</sequence>
<dbReference type="GO" id="GO:0003723">
    <property type="term" value="F:RNA binding"/>
    <property type="evidence" value="ECO:0007669"/>
    <property type="project" value="InterPro"/>
</dbReference>
<dbReference type="EMBL" id="NOKA02000144">
    <property type="protein sequence ID" value="RDY26576.1"/>
    <property type="molecule type" value="Genomic_DNA"/>
</dbReference>
<proteinExistence type="predicted"/>
<dbReference type="AlphaFoldDB" id="A0A371J1P1"/>
<gene>
    <name evidence="2" type="ORF">CG710_021640</name>
</gene>
<name>A0A371J1P1_9FIRM</name>
<dbReference type="OrthoDB" id="9803936at2"/>
<dbReference type="Proteomes" id="UP000216411">
    <property type="component" value="Unassembled WGS sequence"/>
</dbReference>
<dbReference type="InterPro" id="IPR014944">
    <property type="entry name" value="Toxin_SymE-like"/>
</dbReference>
<evidence type="ECO:0000313" key="3">
    <source>
        <dbReference type="Proteomes" id="UP000216411"/>
    </source>
</evidence>
<dbReference type="Pfam" id="PF08845">
    <property type="entry name" value="SymE_toxin"/>
    <property type="match status" value="1"/>
</dbReference>
<evidence type="ECO:0000259" key="1">
    <source>
        <dbReference type="Pfam" id="PF08845"/>
    </source>
</evidence>
<dbReference type="GO" id="GO:0016788">
    <property type="term" value="F:hydrolase activity, acting on ester bonds"/>
    <property type="evidence" value="ECO:0007669"/>
    <property type="project" value="InterPro"/>
</dbReference>
<accession>A0A371J1P1</accession>
<organism evidence="2 3">
    <name type="scientific">Lachnotalea glycerini</name>
    <dbReference type="NCBI Taxonomy" id="1763509"/>
    <lineage>
        <taxon>Bacteria</taxon>
        <taxon>Bacillati</taxon>
        <taxon>Bacillota</taxon>
        <taxon>Clostridia</taxon>
        <taxon>Lachnospirales</taxon>
        <taxon>Lachnospiraceae</taxon>
        <taxon>Lachnotalea</taxon>
    </lineage>
</organism>
<protein>
    <submittedName>
        <fullName evidence="2">Type I addiction module toxin, SymE family</fullName>
    </submittedName>
</protein>
<dbReference type="RefSeq" id="WP_094378348.1">
    <property type="nucleotide sequence ID" value="NZ_NOKA02000144.1"/>
</dbReference>